<dbReference type="PANTHER" id="PTHR43229">
    <property type="entry name" value="NODULATION PROTEIN J"/>
    <property type="match status" value="1"/>
</dbReference>
<dbReference type="RefSeq" id="WP_093171910.1">
    <property type="nucleotide sequence ID" value="NZ_FNCN01000019.1"/>
</dbReference>
<evidence type="ECO:0000256" key="1">
    <source>
        <dbReference type="ARBA" id="ARBA00004141"/>
    </source>
</evidence>
<dbReference type="InterPro" id="IPR047817">
    <property type="entry name" value="ABC2_TM_bact-type"/>
</dbReference>
<keyword evidence="6" id="KW-1003">Cell membrane</keyword>
<dbReference type="PANTHER" id="PTHR43229:SF2">
    <property type="entry name" value="NODULATION PROTEIN J"/>
    <property type="match status" value="1"/>
</dbReference>
<gene>
    <name evidence="8" type="ORF">SAMN05421505_1198</name>
</gene>
<feature type="transmembrane region" description="Helical" evidence="6">
    <location>
        <begin position="220"/>
        <end position="243"/>
    </location>
</feature>
<protein>
    <recommendedName>
        <fullName evidence="6">Transport permease protein</fullName>
    </recommendedName>
</protein>
<evidence type="ECO:0000256" key="3">
    <source>
        <dbReference type="ARBA" id="ARBA00022989"/>
    </source>
</evidence>
<feature type="transmembrane region" description="Helical" evidence="6">
    <location>
        <begin position="167"/>
        <end position="187"/>
    </location>
</feature>
<feature type="transmembrane region" description="Helical" evidence="6">
    <location>
        <begin position="65"/>
        <end position="83"/>
    </location>
</feature>
<keyword evidence="4 6" id="KW-0472">Membrane</keyword>
<evidence type="ECO:0000256" key="6">
    <source>
        <dbReference type="RuleBase" id="RU361157"/>
    </source>
</evidence>
<feature type="transmembrane region" description="Helical" evidence="6">
    <location>
        <begin position="104"/>
        <end position="129"/>
    </location>
</feature>
<organism evidence="8 9">
    <name type="scientific">Sinosporangium album</name>
    <dbReference type="NCBI Taxonomy" id="504805"/>
    <lineage>
        <taxon>Bacteria</taxon>
        <taxon>Bacillati</taxon>
        <taxon>Actinomycetota</taxon>
        <taxon>Actinomycetes</taxon>
        <taxon>Streptosporangiales</taxon>
        <taxon>Streptosporangiaceae</taxon>
        <taxon>Sinosporangium</taxon>
    </lineage>
</organism>
<reference evidence="8 9" key="1">
    <citation type="submission" date="2016-10" db="EMBL/GenBank/DDBJ databases">
        <authorList>
            <person name="de Groot N.N."/>
        </authorList>
    </citation>
    <scope>NUCLEOTIDE SEQUENCE [LARGE SCALE GENOMIC DNA]</scope>
    <source>
        <strain evidence="8 9">CPCC 201354</strain>
    </source>
</reference>
<dbReference type="InterPro" id="IPR013525">
    <property type="entry name" value="ABC2_TM"/>
</dbReference>
<evidence type="ECO:0000259" key="7">
    <source>
        <dbReference type="PROSITE" id="PS51012"/>
    </source>
</evidence>
<dbReference type="Pfam" id="PF01061">
    <property type="entry name" value="ABC2_membrane"/>
    <property type="match status" value="1"/>
</dbReference>
<name>A0A1G8DV69_9ACTN</name>
<accession>A0A1G8DV69</accession>
<dbReference type="OrthoDB" id="9255971at2"/>
<evidence type="ECO:0000313" key="8">
    <source>
        <dbReference type="EMBL" id="SDH61478.1"/>
    </source>
</evidence>
<evidence type="ECO:0000256" key="5">
    <source>
        <dbReference type="ARBA" id="ARBA00023251"/>
    </source>
</evidence>
<feature type="domain" description="ABC transmembrane type-2" evidence="7">
    <location>
        <begin position="24"/>
        <end position="250"/>
    </location>
</feature>
<dbReference type="Proteomes" id="UP000198923">
    <property type="component" value="Unassembled WGS sequence"/>
</dbReference>
<keyword evidence="5" id="KW-0046">Antibiotic resistance</keyword>
<keyword evidence="2 6" id="KW-0812">Transmembrane</keyword>
<comment type="subcellular location">
    <subcellularLocation>
        <location evidence="6">Cell membrane</location>
        <topology evidence="6">Multi-pass membrane protein</topology>
    </subcellularLocation>
    <subcellularLocation>
        <location evidence="1">Membrane</location>
        <topology evidence="1">Multi-pass membrane protein</topology>
    </subcellularLocation>
</comment>
<proteinExistence type="inferred from homology"/>
<dbReference type="STRING" id="504805.SAMN05421505_1198"/>
<feature type="transmembrane region" description="Helical" evidence="6">
    <location>
        <begin position="32"/>
        <end position="53"/>
    </location>
</feature>
<sequence>MPSQTTPERTRVLQDTWVIFRRHLRNAARQKIALLFGAVQPLLFLVLFGPLLSGLGSWEMLVPGLLVQLGLLSAGMAGFGIVFDARSGVLDRLRVSPAPRVSLLVGQALGSSVALAAQAVLLLAAGTALGLRAPLLGMALAFVLLIVAGVGLAAISNALALVLDDNLFAPVMTTAVVPLVLLSGALLPMSSAPAWLNAASMATPFRHMVDALRDLLTGHYLTAAVALGAAITTVFTVACVAIATRVFQRLNA</sequence>
<dbReference type="PIRSF" id="PIRSF006648">
    <property type="entry name" value="DrrB"/>
    <property type="match status" value="1"/>
</dbReference>
<dbReference type="PROSITE" id="PS51012">
    <property type="entry name" value="ABC_TM2"/>
    <property type="match status" value="1"/>
</dbReference>
<comment type="similarity">
    <text evidence="6">Belongs to the ABC-2 integral membrane protein family.</text>
</comment>
<evidence type="ECO:0000313" key="9">
    <source>
        <dbReference type="Proteomes" id="UP000198923"/>
    </source>
</evidence>
<dbReference type="GO" id="GO:0140359">
    <property type="term" value="F:ABC-type transporter activity"/>
    <property type="evidence" value="ECO:0007669"/>
    <property type="project" value="InterPro"/>
</dbReference>
<dbReference type="AlphaFoldDB" id="A0A1G8DV69"/>
<keyword evidence="6" id="KW-0813">Transport</keyword>
<feature type="transmembrane region" description="Helical" evidence="6">
    <location>
        <begin position="135"/>
        <end position="155"/>
    </location>
</feature>
<keyword evidence="9" id="KW-1185">Reference proteome</keyword>
<evidence type="ECO:0000256" key="2">
    <source>
        <dbReference type="ARBA" id="ARBA00022692"/>
    </source>
</evidence>
<dbReference type="InterPro" id="IPR000412">
    <property type="entry name" value="ABC_2_transport"/>
</dbReference>
<dbReference type="InterPro" id="IPR051784">
    <property type="entry name" value="Nod_factor_ABC_transporter"/>
</dbReference>
<dbReference type="EMBL" id="FNCN01000019">
    <property type="protein sequence ID" value="SDH61478.1"/>
    <property type="molecule type" value="Genomic_DNA"/>
</dbReference>
<evidence type="ECO:0000256" key="4">
    <source>
        <dbReference type="ARBA" id="ARBA00023136"/>
    </source>
</evidence>
<dbReference type="GO" id="GO:0043190">
    <property type="term" value="C:ATP-binding cassette (ABC) transporter complex"/>
    <property type="evidence" value="ECO:0007669"/>
    <property type="project" value="InterPro"/>
</dbReference>
<dbReference type="GO" id="GO:0046677">
    <property type="term" value="P:response to antibiotic"/>
    <property type="evidence" value="ECO:0007669"/>
    <property type="project" value="UniProtKB-KW"/>
</dbReference>
<keyword evidence="3 6" id="KW-1133">Transmembrane helix</keyword>